<evidence type="ECO:0000313" key="3">
    <source>
        <dbReference type="EMBL" id="PAD77145.1"/>
    </source>
</evidence>
<dbReference type="GO" id="GO:0008783">
    <property type="term" value="F:agmatinase activity"/>
    <property type="evidence" value="ECO:0007669"/>
    <property type="project" value="TreeGrafter"/>
</dbReference>
<gene>
    <name evidence="3" type="ORF">CHH67_10580</name>
    <name evidence="2" type="ORF">GNP94_17885</name>
</gene>
<evidence type="ECO:0000313" key="5">
    <source>
        <dbReference type="Proteomes" id="UP000435177"/>
    </source>
</evidence>
<dbReference type="Proteomes" id="UP000215596">
    <property type="component" value="Unassembled WGS sequence"/>
</dbReference>
<proteinExistence type="inferred from homology"/>
<evidence type="ECO:0000256" key="1">
    <source>
        <dbReference type="PROSITE-ProRule" id="PRU00742"/>
    </source>
</evidence>
<dbReference type="EMBL" id="WOAA01000018">
    <property type="protein sequence ID" value="MUG67861.1"/>
    <property type="molecule type" value="Genomic_DNA"/>
</dbReference>
<dbReference type="Gene3D" id="3.40.800.10">
    <property type="entry name" value="Ureohydrolase domain"/>
    <property type="match status" value="1"/>
</dbReference>
<reference evidence="3 4" key="1">
    <citation type="submission" date="2017-07" db="EMBL/GenBank/DDBJ databases">
        <title>Isolation and whole genome analysis of endospore-forming bacteria from heroin.</title>
        <authorList>
            <person name="Kalinowski J."/>
            <person name="Ahrens B."/>
            <person name="Al-Dilaimi A."/>
            <person name="Winkler A."/>
            <person name="Wibberg D."/>
            <person name="Schleenbecker U."/>
            <person name="Ruckert C."/>
            <person name="Wolfel R."/>
            <person name="Grass G."/>
        </authorList>
    </citation>
    <scope>NUCLEOTIDE SEQUENCE [LARGE SCALE GENOMIC DNA]</scope>
    <source>
        <strain evidence="3 4">7537-G1</strain>
    </source>
</reference>
<evidence type="ECO:0000313" key="2">
    <source>
        <dbReference type="EMBL" id="MUG67861.1"/>
    </source>
</evidence>
<dbReference type="EMBL" id="NPBY01000031">
    <property type="protein sequence ID" value="PAD77145.1"/>
    <property type="molecule type" value="Genomic_DNA"/>
</dbReference>
<dbReference type="PANTHER" id="PTHR11358:SF41">
    <property type="entry name" value="ARGINASE"/>
    <property type="match status" value="1"/>
</dbReference>
<sequence>MNMKSYFCKEMMIMGLLHHDVTVLDFDHVYEQQPALTERADAWIDLSNIEATNLFCTQEAMEEIRRRLAARKTSGITYIGSGNYHYVSYALLSEIDRPFTLVLFDNHTDAKRSDQLPGMLTCGSWVAEAMAHLPSMRQVVWVGVRSDPFPSCSGNRSRTVLLPELKHPEQLLSAVGTNDIYISIDKDVLDEADAVTNWDHGKMRLKQLIVALHTLIMSKNVVGIDVCGELKTSPADEWKYAEKQRLNEQANLAILEAGMFQQKTDYKHIS</sequence>
<dbReference type="PANTHER" id="PTHR11358">
    <property type="entry name" value="ARGINASE/AGMATINASE"/>
    <property type="match status" value="1"/>
</dbReference>
<dbReference type="InterPro" id="IPR006035">
    <property type="entry name" value="Ureohydrolase"/>
</dbReference>
<accession>A0A268EVI8</accession>
<protein>
    <submittedName>
        <fullName evidence="2">Arginase family protein</fullName>
    </submittedName>
</protein>
<dbReference type="PROSITE" id="PS51409">
    <property type="entry name" value="ARGINASE_2"/>
    <property type="match status" value="1"/>
</dbReference>
<dbReference type="Pfam" id="PF00491">
    <property type="entry name" value="Arginase"/>
    <property type="match status" value="1"/>
</dbReference>
<keyword evidence="5" id="KW-1185">Reference proteome</keyword>
<dbReference type="SUPFAM" id="SSF52768">
    <property type="entry name" value="Arginase/deacetylase"/>
    <property type="match status" value="1"/>
</dbReference>
<dbReference type="OrthoDB" id="9805406at2"/>
<name>A0A268EVI8_9BACL</name>
<organism evidence="3 4">
    <name type="scientific">Paenibacillus campinasensis</name>
    <dbReference type="NCBI Taxonomy" id="66347"/>
    <lineage>
        <taxon>Bacteria</taxon>
        <taxon>Bacillati</taxon>
        <taxon>Bacillota</taxon>
        <taxon>Bacilli</taxon>
        <taxon>Bacillales</taxon>
        <taxon>Paenibacillaceae</taxon>
        <taxon>Paenibacillus</taxon>
    </lineage>
</organism>
<comment type="caution">
    <text evidence="3">The sequence shown here is derived from an EMBL/GenBank/DDBJ whole genome shotgun (WGS) entry which is preliminary data.</text>
</comment>
<dbReference type="InterPro" id="IPR023696">
    <property type="entry name" value="Ureohydrolase_dom_sf"/>
</dbReference>
<comment type="similarity">
    <text evidence="1">Belongs to the arginase family.</text>
</comment>
<dbReference type="GO" id="GO:0046872">
    <property type="term" value="F:metal ion binding"/>
    <property type="evidence" value="ECO:0007669"/>
    <property type="project" value="InterPro"/>
</dbReference>
<dbReference type="AlphaFoldDB" id="A0A268EVI8"/>
<reference evidence="2 5" key="2">
    <citation type="submission" date="2019-11" db="EMBL/GenBank/DDBJ databases">
        <title>Draft genome sequences of five Paenibacillus species of dairy origin.</title>
        <authorList>
            <person name="Olajide A.M."/>
            <person name="Chen S."/>
            <person name="Lapointe G."/>
        </authorList>
    </citation>
    <scope>NUCLEOTIDE SEQUENCE [LARGE SCALE GENOMIC DNA]</scope>
    <source>
        <strain evidence="2 5">3CS1</strain>
    </source>
</reference>
<evidence type="ECO:0000313" key="4">
    <source>
        <dbReference type="Proteomes" id="UP000215596"/>
    </source>
</evidence>
<dbReference type="GO" id="GO:0033389">
    <property type="term" value="P:putrescine biosynthetic process from arginine, via agmatine"/>
    <property type="evidence" value="ECO:0007669"/>
    <property type="project" value="TreeGrafter"/>
</dbReference>
<dbReference type="Proteomes" id="UP000435177">
    <property type="component" value="Unassembled WGS sequence"/>
</dbReference>